<dbReference type="EMBL" id="KF484751">
    <property type="protein sequence ID" value="AGY80451.1"/>
    <property type="molecule type" value="mRNA"/>
</dbReference>
<dbReference type="AlphaFoldDB" id="U5S5I2"/>
<feature type="non-terminal residue" evidence="2">
    <location>
        <position position="1"/>
    </location>
</feature>
<organism evidence="2">
    <name type="scientific">Dendrocalamus latiflorus</name>
    <name type="common">Sweet giant bamboo</name>
    <name type="synonym">Sinocalamus latiflorus</name>
    <dbReference type="NCBI Taxonomy" id="257763"/>
    <lineage>
        <taxon>Eukaryota</taxon>
        <taxon>Viridiplantae</taxon>
        <taxon>Streptophyta</taxon>
        <taxon>Embryophyta</taxon>
        <taxon>Tracheophyta</taxon>
        <taxon>Spermatophyta</taxon>
        <taxon>Magnoliopsida</taxon>
        <taxon>Liliopsida</taxon>
        <taxon>Poales</taxon>
        <taxon>Poaceae</taxon>
        <taxon>BOP clade</taxon>
        <taxon>Bambusoideae</taxon>
        <taxon>Bambusodae</taxon>
        <taxon>Bambuseae</taxon>
        <taxon>Bambusinae</taxon>
        <taxon>Dendrocalamus</taxon>
    </lineage>
</organism>
<name>U5S5I2_DENLA</name>
<feature type="non-terminal residue" evidence="2">
    <location>
        <position position="309"/>
    </location>
</feature>
<keyword evidence="1" id="KW-1133">Transmembrane helix</keyword>
<proteinExistence type="evidence at transcript level"/>
<reference evidence="2" key="1">
    <citation type="journal article" date="2014" name="PLoS ONE">
        <title>Validation of Reference Genes Aiming Accurate Normalization of qRT-PCR Data in Dendrocalamus latiflorus Munro.</title>
        <authorList>
            <person name="Liu M."/>
            <person name="Jiang J."/>
            <person name="Han X."/>
            <person name="Qiao G."/>
            <person name="Zhuo R."/>
        </authorList>
    </citation>
    <scope>NUCLEOTIDE SEQUENCE</scope>
</reference>
<evidence type="ECO:0000313" key="2">
    <source>
        <dbReference type="EMBL" id="AGY80451.1"/>
    </source>
</evidence>
<sequence length="309" mass="34050">VATSVTSAELPNDVAVSAMMADTATPNGDDELQAMLKELNQLIDPPFNPVQDPASVYLSLAEQSAESSNLQNLDAVAPKVEPDYASPNKNWADDTDYLFEEDIYNILYPGTDDFNHGVLQDPDQAALAFANQTYMMGMYAYTLPNNIVDGTLKEELQLSQENYEPDLSNETADTGIIVRRRRGTTPATSMSPSSGRVRLQVGINRMVTSNSESINQTIKFVDNSGRLDLMTNVEHQKKHAHDVTPAKQPDAGKYNNQGFFRDVQKAFRGCYILFAVCMIVGFVAAAAVILHHGCHHPGVSLEQRDQRHV</sequence>
<keyword evidence="1" id="KW-0812">Transmembrane</keyword>
<evidence type="ECO:0000256" key="1">
    <source>
        <dbReference type="SAM" id="Phobius"/>
    </source>
</evidence>
<accession>U5S5I2</accession>
<keyword evidence="1" id="KW-0472">Membrane</keyword>
<gene>
    <name evidence="2" type="primary">NAC</name>
</gene>
<feature type="transmembrane region" description="Helical" evidence="1">
    <location>
        <begin position="271"/>
        <end position="290"/>
    </location>
</feature>
<protein>
    <submittedName>
        <fullName evidence="2">NAC domain-containing protein</fullName>
    </submittedName>
</protein>